<accession>A0A2K3UYQ1</accession>
<evidence type="ECO:0000313" key="3">
    <source>
        <dbReference type="Proteomes" id="UP000236379"/>
    </source>
</evidence>
<dbReference type="EMBL" id="PPPD01000001">
    <property type="protein sequence ID" value="PNY81651.1"/>
    <property type="molecule type" value="Genomic_DNA"/>
</dbReference>
<reference evidence="2 3" key="1">
    <citation type="submission" date="2018-01" db="EMBL/GenBank/DDBJ databases">
        <title>Deinococcus koreensis sp. nov., a radiation-resistant bacterium isolated from river water.</title>
        <authorList>
            <person name="Choi A."/>
        </authorList>
    </citation>
    <scope>NUCLEOTIDE SEQUENCE [LARGE SCALE GENOMIC DNA]</scope>
    <source>
        <strain evidence="2 3">SJW1-2</strain>
    </source>
</reference>
<dbReference type="Gene3D" id="3.60.21.10">
    <property type="match status" value="1"/>
</dbReference>
<gene>
    <name evidence="2" type="ORF">CVO96_09945</name>
</gene>
<evidence type="ECO:0000259" key="1">
    <source>
        <dbReference type="Pfam" id="PF00149"/>
    </source>
</evidence>
<dbReference type="InterPro" id="IPR004843">
    <property type="entry name" value="Calcineurin-like_PHP"/>
</dbReference>
<dbReference type="GO" id="GO:0016787">
    <property type="term" value="F:hydrolase activity"/>
    <property type="evidence" value="ECO:0007669"/>
    <property type="project" value="InterPro"/>
</dbReference>
<dbReference type="AlphaFoldDB" id="A0A2K3UYQ1"/>
<feature type="domain" description="Calcineurin-like phosphoesterase" evidence="1">
    <location>
        <begin position="3"/>
        <end position="185"/>
    </location>
</feature>
<name>A0A2K3UYQ1_9DEIO</name>
<dbReference type="RefSeq" id="WP_103312092.1">
    <property type="nucleotide sequence ID" value="NZ_PPPD01000001.1"/>
</dbReference>
<dbReference type="OrthoDB" id="58425at2"/>
<protein>
    <submittedName>
        <fullName evidence="2">Metallophosphoesterase</fullName>
    </submittedName>
</protein>
<dbReference type="Pfam" id="PF00149">
    <property type="entry name" value="Metallophos"/>
    <property type="match status" value="1"/>
</dbReference>
<proteinExistence type="predicted"/>
<evidence type="ECO:0000313" key="2">
    <source>
        <dbReference type="EMBL" id="PNY81651.1"/>
    </source>
</evidence>
<dbReference type="Proteomes" id="UP000236379">
    <property type="component" value="Unassembled WGS sequence"/>
</dbReference>
<keyword evidence="3" id="KW-1185">Reference proteome</keyword>
<comment type="caution">
    <text evidence="2">The sequence shown here is derived from an EMBL/GenBank/DDBJ whole genome shotgun (WGS) entry which is preliminary data.</text>
</comment>
<dbReference type="SUPFAM" id="SSF56300">
    <property type="entry name" value="Metallo-dependent phosphatases"/>
    <property type="match status" value="1"/>
</dbReference>
<organism evidence="2 3">
    <name type="scientific">Deinococcus koreensis</name>
    <dbReference type="NCBI Taxonomy" id="2054903"/>
    <lineage>
        <taxon>Bacteria</taxon>
        <taxon>Thermotogati</taxon>
        <taxon>Deinococcota</taxon>
        <taxon>Deinococci</taxon>
        <taxon>Deinococcales</taxon>
        <taxon>Deinococcaceae</taxon>
        <taxon>Deinococcus</taxon>
    </lineage>
</organism>
<sequence length="257" mass="28748">MHKFLAFGDVHADFDTLWAALRAASCVDPAFGPTPPVVAGLYQVILVGDLVHPKNEREYARLSGLPRFDPKDPDHLFLAAREQVKHLERLKAYQEAAPHAVHIILGNHDDAVLNTSYVLGTSGGMVHSEFDPEHGGLMLPDHLKTWMQSFPREIRVGGVQFAHVSPLPAHSHYDDLFYADHSPKRWFRETPEYVEMAGLAFGIYGHTQIDDGILLDEEHRLAMIDALHAREYLELLLDPQAGDPDASPIRSVRAVPF</sequence>
<dbReference type="InterPro" id="IPR029052">
    <property type="entry name" value="Metallo-depent_PP-like"/>
</dbReference>